<dbReference type="eggNOG" id="ENOG502RUD6">
    <property type="taxonomic scope" value="Eukaryota"/>
</dbReference>
<feature type="transmembrane region" description="Helical" evidence="2">
    <location>
        <begin position="21"/>
        <end position="40"/>
    </location>
</feature>
<keyword evidence="2" id="KW-1133">Transmembrane helix</keyword>
<dbReference type="AlphaFoldDB" id="F0VHP0"/>
<reference evidence="4" key="1">
    <citation type="journal article" date="2012" name="PLoS Pathog.">
        <title>Comparative genomics of the apicomplexan parasites Toxoplasma gondii and Neospora caninum: Coccidia differing in host range and transmission strategy.</title>
        <authorList>
            <person name="Reid A.J."/>
            <person name="Vermont S.J."/>
            <person name="Cotton J.A."/>
            <person name="Harris D."/>
            <person name="Hill-Cawthorne G.A."/>
            <person name="Konen-Waisman S."/>
            <person name="Latham S.M."/>
            <person name="Mourier T."/>
            <person name="Norton R."/>
            <person name="Quail M.A."/>
            <person name="Sanders M."/>
            <person name="Shanmugam D."/>
            <person name="Sohal A."/>
            <person name="Wasmuth J.D."/>
            <person name="Brunk B."/>
            <person name="Grigg M.E."/>
            <person name="Howard J.C."/>
            <person name="Parkinson J."/>
            <person name="Roos D.S."/>
            <person name="Trees A.J."/>
            <person name="Berriman M."/>
            <person name="Pain A."/>
            <person name="Wastling J.M."/>
        </authorList>
    </citation>
    <scope>NUCLEOTIDE SEQUENCE [LARGE SCALE GENOMIC DNA]</scope>
    <source>
        <strain evidence="4">Liverpool</strain>
    </source>
</reference>
<dbReference type="Proteomes" id="UP000007494">
    <property type="component" value="Chromosome VIII"/>
</dbReference>
<feature type="compositionally biased region" description="Basic residues" evidence="1">
    <location>
        <begin position="109"/>
        <end position="119"/>
    </location>
</feature>
<feature type="transmembrane region" description="Helical" evidence="2">
    <location>
        <begin position="56"/>
        <end position="78"/>
    </location>
</feature>
<dbReference type="VEuPathDB" id="ToxoDB:NCLIV_030380"/>
<evidence type="ECO:0000256" key="1">
    <source>
        <dbReference type="SAM" id="MobiDB-lite"/>
    </source>
</evidence>
<keyword evidence="2" id="KW-0812">Transmembrane</keyword>
<evidence type="ECO:0000313" key="3">
    <source>
        <dbReference type="EMBL" id="CBZ53251.1"/>
    </source>
</evidence>
<protein>
    <submittedName>
        <fullName evidence="3">Zinc finger (C3HC4 type, RING finger) protein,related</fullName>
    </submittedName>
</protein>
<dbReference type="GeneID" id="13443610"/>
<sequence>MEPTGRGGARQRSNSGPVWSLQGGLLGWATAAAACVHSLMTTRSLSEWSHGVESLLIFWIFLVLTSYVAMEVSMRLFVGKLRVFERNRAKEKLLEKAVRKLSPDATPPSRRHIQKRRHPDTHTQGASTDVNICLHVYIYIYIYIYVYVYGHEQIYMCA</sequence>
<evidence type="ECO:0000313" key="4">
    <source>
        <dbReference type="Proteomes" id="UP000007494"/>
    </source>
</evidence>
<keyword evidence="4" id="KW-1185">Reference proteome</keyword>
<proteinExistence type="predicted"/>
<dbReference type="PROSITE" id="PS51257">
    <property type="entry name" value="PROKAR_LIPOPROTEIN"/>
    <property type="match status" value="1"/>
</dbReference>
<keyword evidence="2" id="KW-0472">Membrane</keyword>
<feature type="region of interest" description="Disordered" evidence="1">
    <location>
        <begin position="100"/>
        <end position="125"/>
    </location>
</feature>
<name>F0VHP0_NEOCL</name>
<dbReference type="InParanoid" id="F0VHP0"/>
<dbReference type="OrthoDB" id="333803at2759"/>
<dbReference type="EMBL" id="FR823390">
    <property type="protein sequence ID" value="CBZ53251.1"/>
    <property type="molecule type" value="Genomic_DNA"/>
</dbReference>
<evidence type="ECO:0000256" key="2">
    <source>
        <dbReference type="SAM" id="Phobius"/>
    </source>
</evidence>
<gene>
    <name evidence="3" type="ORF">NCLIV_030380</name>
</gene>
<dbReference type="RefSeq" id="XP_003883283.1">
    <property type="nucleotide sequence ID" value="XM_003883234.1"/>
</dbReference>
<organism evidence="3 4">
    <name type="scientific">Neospora caninum (strain Liverpool)</name>
    <dbReference type="NCBI Taxonomy" id="572307"/>
    <lineage>
        <taxon>Eukaryota</taxon>
        <taxon>Sar</taxon>
        <taxon>Alveolata</taxon>
        <taxon>Apicomplexa</taxon>
        <taxon>Conoidasida</taxon>
        <taxon>Coccidia</taxon>
        <taxon>Eucoccidiorida</taxon>
        <taxon>Eimeriorina</taxon>
        <taxon>Sarcocystidae</taxon>
        <taxon>Neospora</taxon>
    </lineage>
</organism>
<accession>F0VHP0</accession>